<evidence type="ECO:0000313" key="1">
    <source>
        <dbReference type="EMBL" id="WCE46326.1"/>
    </source>
</evidence>
<accession>A0AB38XQG4</accession>
<gene>
    <name evidence="1" type="ORF">PIG85_01380</name>
</gene>
<name>A0AB38XQG4_9ACTO</name>
<sequence>MGKNNICPLTGQPLKDGRQISPEAERQVLEALRQLPGLHENALQSAYRMTSHPQTGGGVRTGPAERIPYNPALMRRIEAAARPLHVIAKAWGKPVDGHFHTYCQQIAAALPGKVKNPNAATVALQVRDSYNSLERVADLPPEKWFYGTCDAPVGPHETICGRAIYAPKGRAIVTCSRCRTRHDAKRLIDASKQRLSEYAVTIPHMVRLLNQSAAGIHLKPKTVYKWAERGKLSPVRETSQGKLYRVGDVLALAEESPAKQ</sequence>
<reference evidence="1" key="1">
    <citation type="submission" date="2023-01" db="EMBL/GenBank/DDBJ databases">
        <title>Comparative Genomic Analysis of the Clinically-Derived Winkia Strain NY0527 Provides Evidence into the Taxonomic Reassignment of Winkia neuii and Characterizes Their Virulence Traits.</title>
        <authorList>
            <person name="Cai X."/>
            <person name="Peng Y."/>
            <person name="Li M."/>
            <person name="Qiu Y."/>
            <person name="Wang Y."/>
            <person name="Xu L."/>
            <person name="Hou Q."/>
        </authorList>
    </citation>
    <scope>NUCLEOTIDE SEQUENCE</scope>
    <source>
        <strain evidence="1">NY0527</strain>
    </source>
</reference>
<protein>
    <recommendedName>
        <fullName evidence="3">DNA-binding protein</fullName>
    </recommendedName>
</protein>
<dbReference type="KEGG" id="wne:PIG85_01380"/>
<evidence type="ECO:0008006" key="3">
    <source>
        <dbReference type="Google" id="ProtNLM"/>
    </source>
</evidence>
<dbReference type="AlphaFoldDB" id="A0AB38XQG4"/>
<proteinExistence type="predicted"/>
<dbReference type="EMBL" id="CP116394">
    <property type="protein sequence ID" value="WCE46326.1"/>
    <property type="molecule type" value="Genomic_DNA"/>
</dbReference>
<dbReference type="Proteomes" id="UP001211044">
    <property type="component" value="Chromosome"/>
</dbReference>
<evidence type="ECO:0000313" key="2">
    <source>
        <dbReference type="Proteomes" id="UP001211044"/>
    </source>
</evidence>
<dbReference type="RefSeq" id="WP_141739525.1">
    <property type="nucleotide sequence ID" value="NZ_CP116394.1"/>
</dbReference>
<organism evidence="1 2">
    <name type="scientific">Winkia neuii subsp. anitrata</name>
    <dbReference type="NCBI Taxonomy" id="29318"/>
    <lineage>
        <taxon>Bacteria</taxon>
        <taxon>Bacillati</taxon>
        <taxon>Actinomycetota</taxon>
        <taxon>Actinomycetes</taxon>
        <taxon>Actinomycetales</taxon>
        <taxon>Actinomycetaceae</taxon>
        <taxon>Winkia</taxon>
    </lineage>
</organism>